<feature type="compositionally biased region" description="Polar residues" evidence="9">
    <location>
        <begin position="591"/>
        <end position="604"/>
    </location>
</feature>
<name>A0ABD1KJH7_9TELE</name>
<dbReference type="Pfam" id="PF07653">
    <property type="entry name" value="SH3_2"/>
    <property type="match status" value="1"/>
</dbReference>
<evidence type="ECO:0000256" key="5">
    <source>
        <dbReference type="ARBA" id="ARBA00023054"/>
    </source>
</evidence>
<dbReference type="PANTHER" id="PTHR23158">
    <property type="entry name" value="MELANOMA INHIBITORY ACTIVITY-RELATED"/>
    <property type="match status" value="1"/>
</dbReference>
<proteinExistence type="predicted"/>
<evidence type="ECO:0000313" key="12">
    <source>
        <dbReference type="EMBL" id="KAL2099275.1"/>
    </source>
</evidence>
<gene>
    <name evidence="12" type="ORF">ACEWY4_005755</name>
</gene>
<evidence type="ECO:0000256" key="10">
    <source>
        <dbReference type="SAM" id="SignalP"/>
    </source>
</evidence>
<dbReference type="InterPro" id="IPR001452">
    <property type="entry name" value="SH3_domain"/>
</dbReference>
<sequence length="1837" mass="207094">MDIFIRMVYTSDKRQACMWWWLILSLIMFPNESRGLSDMKICGDSGCEMMMSRVLATKNFEAPDCRFLSFRKGDVIFVYYKLAGKRDDLWAGSRDRSFGYFPKDAVKIDEIHVSEEKEITLSTEKQDFFCIDEYGGVIEFDDLVEREENQPRSEINSYNKNLHDTLENTNVFEASTQTSIDQTVSEDVPDKVSPGASAQGGSSWIPSAITGWLGTTHQNNAGTDNNHGSFPGNDEKQDTFRKRKLALDEEQLEEKSSMIGWIGGELTNVLGYGQKQAEIDATSTQKTHGERQSAEEKPVEKQMDSSGQFNSWLNIGFGDVLKAVGGQTAEADRAKEPQGQGTDVLPEGEPPRLKHPPHQKQEVKETETVKTTTDIFIATGNEGLLESPEASIEIVQEDDMTKEDSGSILNNIAEYYTGKEKEEHPENGGPLSEIEGSSHTPVEDTTHDRGEAETLLPLLLGNITSETQIGLINYKDEVQQQDNSNLFSPAEEYLVKDYYSSQGEKVSPDIDGNRNQSSLQGTDDSNNQKTPSEEKTLSFLPTESQIKYDKDRNEKSLTVSGSEFEEKADISVQYENQDEISEVPLTENELHQPSNYTADPTTHSDVSDSPLHQSHMSDSTSEKTLDSVQSQFVTAVTDKTEITPNLSTFTQPQELTDTLSDKVVVPDETSFEKDTSAMEMTTSNKIGVHNQALKEDSESDDEKDVVVMNKHEDSDHITITEESKSDTDKELIVNNQHPDSDELKKTAKTDVLNLIQSKDGKETQELDQDAEKEQGERSSSDFPSEVANSHEPKDTTNDQHKYNIESLEARSVGVTTDGTFSVEANQIKAKHDHEAQEESKQLDVTDRSMMENTSVDQQEADNESVTELLNTESKHSDLDTLSAQSNKDMESRSSSTETSLNKVDLSPPESNIYDPDSVILSETETEADCSQTKVVKTLKRDETELETIEISSDSDTHSQSREHDCGLYKFDSSEDNIFSPTETVIEDTPMPDKALGAYMSDKTDKTASVIPLPHSKTVSEEQKTVKTEFEVTEATVTEVQETHLSDSVTDTGTVMNVHIDSVKIGKGNAKNIYTPREQSPEYIQTDPFIKEDKTNTGWYGSVYNSFTGLYGGGIKPDDTGNALDLSDTAKTPAREGILNEEDTVPTQEPQSLFSVDGLSSVFESFTSKTDTASDEGKDQQSEEPPTENSPTDSRCLQGTCTGLTEKAKVTSRDGETAREIQDLIHFKDEDVRYSTTIHADSVSVENSDIREDTTEFHHNPSPIDNYESQNESERPIGDGLKPDPRLTAAEVDVWLTDLELVKYFLKQVVSSLPDDLRPGPDLYGLPWEPVIFTAVLGLLIILLFSCRLYQSVKSRLYARREIKMAQKIEELLEEKCKTLEQLSKLQKEYDKRQTALQNGGLLADIDEKRKLENMSQQLQETNAQMRNDVDRLTEELNTQREKRIQEEQQVADVQETLRSLEEKAQDLKSQMEQATTTLKIHNMNSERLEKRLQVSREENAMLKESTEQLSKEAEGWGERLAELEEEMKMCESSHRRMQEDCANKDERIKSLTECLLKMRDWDSEDEDEANGDSGPTETNGDGTADYHQQQKIQKLIYAAKLNADLRSLEEDKNRVVAKLADEIKAKEDLLEGIEQLEKQKERLQVESATLTSESQKLQQKLTIMTEMYHENELKLHRMLTVEEKERLQKEEKLNKADMKISLAAEEMNSYKTRADELVEELDKTNQAYKNQIASHEKKAHDNWLAARAADRDLADIKRENAHLRQKLTDYQFKLEVLEKDPYALDAPGRPLFRGESTRRLEVCFTNISQCLQSINTELHTSSGKHFFLKPIKTPELD</sequence>
<feature type="compositionally biased region" description="Polar residues" evidence="9">
    <location>
        <begin position="1573"/>
        <end position="1587"/>
    </location>
</feature>
<feature type="coiled-coil region" evidence="8">
    <location>
        <begin position="1700"/>
        <end position="1780"/>
    </location>
</feature>
<feature type="region of interest" description="Disordered" evidence="9">
    <location>
        <begin position="871"/>
        <end position="914"/>
    </location>
</feature>
<feature type="compositionally biased region" description="Polar residues" evidence="9">
    <location>
        <begin position="513"/>
        <end position="530"/>
    </location>
</feature>
<feature type="compositionally biased region" description="Basic and acidic residues" evidence="9">
    <location>
        <begin position="1271"/>
        <end position="1283"/>
    </location>
</feature>
<feature type="region of interest" description="Disordered" evidence="9">
    <location>
        <begin position="585"/>
        <end position="625"/>
    </location>
</feature>
<accession>A0ABD1KJH7</accession>
<feature type="compositionally biased region" description="Polar residues" evidence="9">
    <location>
        <begin position="610"/>
        <end position="619"/>
    </location>
</feature>
<comment type="subcellular location">
    <subcellularLocation>
        <location evidence="1">Endoplasmic reticulum membrane</location>
        <topology evidence="1">Single-pass membrane protein</topology>
    </subcellularLocation>
</comment>
<feature type="compositionally biased region" description="Polar residues" evidence="9">
    <location>
        <begin position="813"/>
        <end position="824"/>
    </location>
</feature>
<feature type="region of interest" description="Disordered" evidence="9">
    <location>
        <begin position="709"/>
        <end position="729"/>
    </location>
</feature>
<feature type="compositionally biased region" description="Basic and acidic residues" evidence="9">
    <location>
        <begin position="788"/>
        <end position="803"/>
    </location>
</feature>
<feature type="region of interest" description="Disordered" evidence="9">
    <location>
        <begin position="1561"/>
        <end position="1587"/>
    </location>
</feature>
<organism evidence="12 13">
    <name type="scientific">Coilia grayii</name>
    <name type="common">Gray's grenadier anchovy</name>
    <dbReference type="NCBI Taxonomy" id="363190"/>
    <lineage>
        <taxon>Eukaryota</taxon>
        <taxon>Metazoa</taxon>
        <taxon>Chordata</taxon>
        <taxon>Craniata</taxon>
        <taxon>Vertebrata</taxon>
        <taxon>Euteleostomi</taxon>
        <taxon>Actinopterygii</taxon>
        <taxon>Neopterygii</taxon>
        <taxon>Teleostei</taxon>
        <taxon>Clupei</taxon>
        <taxon>Clupeiformes</taxon>
        <taxon>Clupeoidei</taxon>
        <taxon>Engraulidae</taxon>
        <taxon>Coilinae</taxon>
        <taxon>Coilia</taxon>
    </lineage>
</organism>
<evidence type="ECO:0000259" key="11">
    <source>
        <dbReference type="PROSITE" id="PS50002"/>
    </source>
</evidence>
<evidence type="ECO:0000256" key="8">
    <source>
        <dbReference type="SAM" id="Coils"/>
    </source>
</evidence>
<dbReference type="SMART" id="SM00326">
    <property type="entry name" value="SH3"/>
    <property type="match status" value="1"/>
</dbReference>
<feature type="compositionally biased region" description="Basic and acidic residues" evidence="9">
    <location>
        <begin position="287"/>
        <end position="303"/>
    </location>
</feature>
<feature type="region of interest" description="Disordered" evidence="9">
    <location>
        <begin position="281"/>
        <end position="305"/>
    </location>
</feature>
<evidence type="ECO:0000256" key="1">
    <source>
        <dbReference type="ARBA" id="ARBA00004389"/>
    </source>
</evidence>
<keyword evidence="3 10" id="KW-0732">Signal</keyword>
<feature type="compositionally biased region" description="Basic and acidic residues" evidence="9">
    <location>
        <begin position="546"/>
        <end position="555"/>
    </location>
</feature>
<feature type="compositionally biased region" description="Basic and acidic residues" evidence="9">
    <location>
        <begin position="758"/>
        <end position="779"/>
    </location>
</feature>
<feature type="compositionally biased region" description="Polar residues" evidence="9">
    <location>
        <begin position="1182"/>
        <end position="1198"/>
    </location>
</feature>
<evidence type="ECO:0000256" key="9">
    <source>
        <dbReference type="SAM" id="MobiDB-lite"/>
    </source>
</evidence>
<feature type="region of interest" description="Disordered" evidence="9">
    <location>
        <begin position="179"/>
        <end position="238"/>
    </location>
</feature>
<feature type="coiled-coil region" evidence="8">
    <location>
        <begin position="1362"/>
        <end position="1540"/>
    </location>
</feature>
<feature type="compositionally biased region" description="Basic and acidic residues" evidence="9">
    <location>
        <begin position="829"/>
        <end position="847"/>
    </location>
</feature>
<dbReference type="PROSITE" id="PS50002">
    <property type="entry name" value="SH3"/>
    <property type="match status" value="1"/>
</dbReference>
<keyword evidence="13" id="KW-1185">Reference proteome</keyword>
<feature type="region of interest" description="Disordered" evidence="9">
    <location>
        <begin position="1251"/>
        <end position="1283"/>
    </location>
</feature>
<feature type="region of interest" description="Disordered" evidence="9">
    <location>
        <begin position="503"/>
        <end position="562"/>
    </location>
</feature>
<feature type="region of interest" description="Disordered" evidence="9">
    <location>
        <begin position="419"/>
        <end position="448"/>
    </location>
</feature>
<keyword evidence="4" id="KW-0256">Endoplasmic reticulum</keyword>
<keyword evidence="2 7" id="KW-0728">SH3 domain</keyword>
<protein>
    <recommendedName>
        <fullName evidence="11">SH3 domain-containing protein</fullName>
    </recommendedName>
</protein>
<feature type="region of interest" description="Disordered" evidence="9">
    <location>
        <begin position="1167"/>
        <end position="1198"/>
    </location>
</feature>
<feature type="region of interest" description="Disordered" evidence="9">
    <location>
        <begin position="327"/>
        <end position="369"/>
    </location>
</feature>
<dbReference type="SUPFAM" id="SSF50044">
    <property type="entry name" value="SH3-domain"/>
    <property type="match status" value="1"/>
</dbReference>
<evidence type="ECO:0000256" key="3">
    <source>
        <dbReference type="ARBA" id="ARBA00022729"/>
    </source>
</evidence>
<keyword evidence="6" id="KW-0325">Glycoprotein</keyword>
<evidence type="ECO:0000256" key="6">
    <source>
        <dbReference type="ARBA" id="ARBA00023180"/>
    </source>
</evidence>
<evidence type="ECO:0000256" key="2">
    <source>
        <dbReference type="ARBA" id="ARBA00022443"/>
    </source>
</evidence>
<feature type="signal peptide" evidence="10">
    <location>
        <begin position="1"/>
        <end position="35"/>
    </location>
</feature>
<feature type="compositionally biased region" description="Polar residues" evidence="9">
    <location>
        <begin position="213"/>
        <end position="228"/>
    </location>
</feature>
<keyword evidence="5 8" id="KW-0175">Coiled coil</keyword>
<dbReference type="Gene3D" id="2.30.30.40">
    <property type="entry name" value="SH3 Domains"/>
    <property type="match status" value="1"/>
</dbReference>
<dbReference type="PANTHER" id="PTHR23158:SF38">
    <property type="entry name" value="MELANOMA INHIBITORY ACTIVITY PROTEIN 2"/>
    <property type="match status" value="1"/>
</dbReference>
<dbReference type="InterPro" id="IPR051500">
    <property type="entry name" value="cTAGE_MIA/OTOR"/>
</dbReference>
<feature type="compositionally biased region" description="Polar residues" evidence="9">
    <location>
        <begin position="879"/>
        <end position="901"/>
    </location>
</feature>
<feature type="compositionally biased region" description="Basic and acidic residues" evidence="9">
    <location>
        <begin position="359"/>
        <end position="368"/>
    </location>
</feature>
<reference evidence="12 13" key="1">
    <citation type="submission" date="2024-09" db="EMBL/GenBank/DDBJ databases">
        <title>A chromosome-level genome assembly of Gray's grenadier anchovy, Coilia grayii.</title>
        <authorList>
            <person name="Fu Z."/>
        </authorList>
    </citation>
    <scope>NUCLEOTIDE SEQUENCE [LARGE SCALE GENOMIC DNA]</scope>
    <source>
        <strain evidence="12">G4</strain>
        <tissue evidence="12">Muscle</tissue>
    </source>
</reference>
<feature type="domain" description="SH3" evidence="11">
    <location>
        <begin position="49"/>
        <end position="111"/>
    </location>
</feature>
<evidence type="ECO:0000256" key="4">
    <source>
        <dbReference type="ARBA" id="ARBA00022824"/>
    </source>
</evidence>
<dbReference type="Proteomes" id="UP001591681">
    <property type="component" value="Unassembled WGS sequence"/>
</dbReference>
<evidence type="ECO:0000313" key="13">
    <source>
        <dbReference type="Proteomes" id="UP001591681"/>
    </source>
</evidence>
<dbReference type="InterPro" id="IPR036028">
    <property type="entry name" value="SH3-like_dom_sf"/>
</dbReference>
<feature type="chain" id="PRO_5044889985" description="SH3 domain-containing protein" evidence="10">
    <location>
        <begin position="36"/>
        <end position="1837"/>
    </location>
</feature>
<feature type="coiled-coil region" evidence="8">
    <location>
        <begin position="1598"/>
        <end position="1660"/>
    </location>
</feature>
<feature type="region of interest" description="Disordered" evidence="9">
    <location>
        <begin position="754"/>
        <end position="847"/>
    </location>
</feature>
<comment type="caution">
    <text evidence="12">The sequence shown here is derived from an EMBL/GenBank/DDBJ whole genome shotgun (WGS) entry which is preliminary data.</text>
</comment>
<evidence type="ECO:0000256" key="7">
    <source>
        <dbReference type="PROSITE-ProRule" id="PRU00192"/>
    </source>
</evidence>
<dbReference type="GO" id="GO:0005789">
    <property type="term" value="C:endoplasmic reticulum membrane"/>
    <property type="evidence" value="ECO:0007669"/>
    <property type="project" value="UniProtKB-SubCell"/>
</dbReference>
<dbReference type="EMBL" id="JBHFQA010000005">
    <property type="protein sequence ID" value="KAL2099275.1"/>
    <property type="molecule type" value="Genomic_DNA"/>
</dbReference>